<evidence type="ECO:0008006" key="3">
    <source>
        <dbReference type="Google" id="ProtNLM"/>
    </source>
</evidence>
<dbReference type="Gene3D" id="2.130.10.130">
    <property type="entry name" value="Integrin alpha, N-terminal"/>
    <property type="match status" value="1"/>
</dbReference>
<sequence length="679" mass="70679">MPLPIPDSPVEAGFAASLNLGRNEAEDMSIDGGFAVRSNPHASSDKFLQATADISRAGGVFDGAAGTYDLTVGYFDETDGVSCMEVVVNGVVVDSFDWDSTAGRDLVTPSGLQEQIVASVWLEPGDLVVLRGRRDGGEPLRTDYLDIAPSDGPPPPPPSSDPFVIEAETLEILSGFKVVSNPVASDDAFLQAKKNVEARACHTVEQAGTFDLTIGYFDETDGMSNMRVLVNGVEVDNFDWDSASGSSVANAASRAERKIEDLELAVGDKIELVGMSDGKEPLRTDFLRFEPTSAPPPAPPSADVWFVDGSEVKLGLNDGDGTFTIRATGITPGSEGTVAADFDGNGSIDFLTLNVTVPPDPGVTDIFTFETTLHANDGSAVFTDSNVSSITTSALFPNIFFDGEALIAHDARDVDGDGDADVLAIDENGDTAFLLENDGSGNFSVLTRSAIASAFGLEALIGEFTGDTAGDIVVLTGPDPSSVDIYVNDGVGNLTAAGSRGPSPETHFDGEILDLDGDGDLDVLFVANGEGRGIFALLNDGTGNTEAGAFPGVDVDEDGLVGLVEGGNFDGDDTIEIISAGASDSSLAPGLRVYEFVDTGGGKDFVLQSFDPTITGNVHTAADYDGDGDLDLLLSTDAMPNTLSLLENDGNAVFTNTGVVLATDDVADETYFFDDTPLV</sequence>
<proteinExistence type="predicted"/>
<organism evidence="1 2">
    <name type="scientific">Tritonibacter multivorans</name>
    <dbReference type="NCBI Taxonomy" id="928856"/>
    <lineage>
        <taxon>Bacteria</taxon>
        <taxon>Pseudomonadati</taxon>
        <taxon>Pseudomonadota</taxon>
        <taxon>Alphaproteobacteria</taxon>
        <taxon>Rhodobacterales</taxon>
        <taxon>Paracoccaceae</taxon>
        <taxon>Tritonibacter</taxon>
    </lineage>
</organism>
<reference evidence="1 2" key="1">
    <citation type="submission" date="2015-09" db="EMBL/GenBank/DDBJ databases">
        <authorList>
            <consortium name="Swine Surveillance"/>
        </authorList>
    </citation>
    <scope>NUCLEOTIDE SEQUENCE [LARGE SCALE GENOMIC DNA]</scope>
    <source>
        <strain evidence="1 2">CECT 7557</strain>
    </source>
</reference>
<name>A0A0P1GF70_9RHOB</name>
<dbReference type="PANTHER" id="PTHR46580">
    <property type="entry name" value="SENSOR KINASE-RELATED"/>
    <property type="match status" value="1"/>
</dbReference>
<dbReference type="InterPro" id="IPR028994">
    <property type="entry name" value="Integrin_alpha_N"/>
</dbReference>
<dbReference type="Proteomes" id="UP000052022">
    <property type="component" value="Unassembled WGS sequence"/>
</dbReference>
<dbReference type="RefSeq" id="WP_058290790.1">
    <property type="nucleotide sequence ID" value="NZ_CYSD01000039.1"/>
</dbReference>
<evidence type="ECO:0000313" key="1">
    <source>
        <dbReference type="EMBL" id="CUH80171.1"/>
    </source>
</evidence>
<evidence type="ECO:0000313" key="2">
    <source>
        <dbReference type="Proteomes" id="UP000052022"/>
    </source>
</evidence>
<dbReference type="STRING" id="928856.SAMN04488049_10437"/>
<gene>
    <name evidence="1" type="ORF">TRM7557_02755</name>
</gene>
<keyword evidence="2" id="KW-1185">Reference proteome</keyword>
<dbReference type="AlphaFoldDB" id="A0A0P1GF70"/>
<dbReference type="EMBL" id="CYSD01000039">
    <property type="protein sequence ID" value="CUH80171.1"/>
    <property type="molecule type" value="Genomic_DNA"/>
</dbReference>
<protein>
    <recommendedName>
        <fullName evidence="3">FG-GAP repeat</fullName>
    </recommendedName>
</protein>
<dbReference type="OrthoDB" id="9773411at2"/>
<dbReference type="SUPFAM" id="SSF69318">
    <property type="entry name" value="Integrin alpha N-terminal domain"/>
    <property type="match status" value="1"/>
</dbReference>
<accession>A0A0P1GF70</accession>
<dbReference type="Gene3D" id="2.60.120.260">
    <property type="entry name" value="Galactose-binding domain-like"/>
    <property type="match status" value="2"/>
</dbReference>
<dbReference type="PANTHER" id="PTHR46580:SF4">
    <property type="entry name" value="ATP_GTP-BINDING PROTEIN"/>
    <property type="match status" value="1"/>
</dbReference>